<evidence type="ECO:0000313" key="2">
    <source>
        <dbReference type="EMBL" id="MDQ0479536.1"/>
    </source>
</evidence>
<keyword evidence="3" id="KW-1185">Reference proteome</keyword>
<sequence>MEINARGLSCPQPVILTKKAIEQNPKDITVLVDEGAPKENVSRFLTNSGYKVIIKEDEEGFILQGRK</sequence>
<reference evidence="2 3" key="1">
    <citation type="submission" date="2023-07" db="EMBL/GenBank/DDBJ databases">
        <title>Genomic Encyclopedia of Type Strains, Phase IV (KMG-IV): sequencing the most valuable type-strain genomes for metagenomic binning, comparative biology and taxonomic classification.</title>
        <authorList>
            <person name="Goeker M."/>
        </authorList>
    </citation>
    <scope>NUCLEOTIDE SEQUENCE [LARGE SCALE GENOMIC DNA]</scope>
    <source>
        <strain evidence="2 3">DSM 1400</strain>
    </source>
</reference>
<evidence type="ECO:0000259" key="1">
    <source>
        <dbReference type="Pfam" id="PF01206"/>
    </source>
</evidence>
<dbReference type="CDD" id="cd03421">
    <property type="entry name" value="SirA_like_N"/>
    <property type="match status" value="1"/>
</dbReference>
<dbReference type="EMBL" id="JAUSWN010000009">
    <property type="protein sequence ID" value="MDQ0479536.1"/>
    <property type="molecule type" value="Genomic_DNA"/>
</dbReference>
<dbReference type="RefSeq" id="WP_111943042.1">
    <property type="nucleotide sequence ID" value="NZ_BAAACJ010000033.1"/>
</dbReference>
<protein>
    <submittedName>
        <fullName evidence="2">TusA-related sulfurtransferase</fullName>
    </submittedName>
</protein>
<feature type="domain" description="UPF0033" evidence="1">
    <location>
        <begin position="1"/>
        <end position="60"/>
    </location>
</feature>
<organism evidence="2 3">
    <name type="scientific">Hathewaya limosa</name>
    <name type="common">Clostridium limosum</name>
    <dbReference type="NCBI Taxonomy" id="1536"/>
    <lineage>
        <taxon>Bacteria</taxon>
        <taxon>Bacillati</taxon>
        <taxon>Bacillota</taxon>
        <taxon>Clostridia</taxon>
        <taxon>Eubacteriales</taxon>
        <taxon>Clostridiaceae</taxon>
        <taxon>Hathewaya</taxon>
    </lineage>
</organism>
<dbReference type="Proteomes" id="UP001224418">
    <property type="component" value="Unassembled WGS sequence"/>
</dbReference>
<name>A0ABU0JR10_HATLI</name>
<dbReference type="Pfam" id="PF01206">
    <property type="entry name" value="TusA"/>
    <property type="match status" value="1"/>
</dbReference>
<accession>A0ABU0JR10</accession>
<dbReference type="Gene3D" id="3.30.110.40">
    <property type="entry name" value="TusA-like domain"/>
    <property type="match status" value="1"/>
</dbReference>
<comment type="caution">
    <text evidence="2">The sequence shown here is derived from an EMBL/GenBank/DDBJ whole genome shotgun (WGS) entry which is preliminary data.</text>
</comment>
<proteinExistence type="predicted"/>
<gene>
    <name evidence="2" type="ORF">QOZ93_001277</name>
</gene>
<dbReference type="InterPro" id="IPR001455">
    <property type="entry name" value="TusA-like"/>
</dbReference>
<dbReference type="SUPFAM" id="SSF64307">
    <property type="entry name" value="SirA-like"/>
    <property type="match status" value="1"/>
</dbReference>
<evidence type="ECO:0000313" key="3">
    <source>
        <dbReference type="Proteomes" id="UP001224418"/>
    </source>
</evidence>
<dbReference type="InterPro" id="IPR036868">
    <property type="entry name" value="TusA-like_sf"/>
</dbReference>